<evidence type="ECO:0000313" key="3">
    <source>
        <dbReference type="Proteomes" id="UP000094412"/>
    </source>
</evidence>
<keyword evidence="1" id="KW-0732">Signal</keyword>
<evidence type="ECO:0000313" key="2">
    <source>
        <dbReference type="EMBL" id="OCX24186.1"/>
    </source>
</evidence>
<gene>
    <name evidence="2" type="ORF">QV13_02700</name>
</gene>
<protein>
    <recommendedName>
        <fullName evidence="4">Cytoplasmic protein</fullName>
    </recommendedName>
</protein>
<feature type="chain" id="PRO_5008660386" description="Cytoplasmic protein" evidence="1">
    <location>
        <begin position="28"/>
        <end position="145"/>
    </location>
</feature>
<accession>A0A1C2EB33</accession>
<comment type="caution">
    <text evidence="2">The sequence shown here is derived from an EMBL/GenBank/DDBJ whole genome shotgun (WGS) entry which is preliminary data.</text>
</comment>
<feature type="signal peptide" evidence="1">
    <location>
        <begin position="1"/>
        <end position="27"/>
    </location>
</feature>
<dbReference type="RefSeq" id="WP_024926191.1">
    <property type="nucleotide sequence ID" value="NZ_MDEO01000022.1"/>
</dbReference>
<dbReference type="OrthoDB" id="9808546at2"/>
<evidence type="ECO:0008006" key="4">
    <source>
        <dbReference type="Google" id="ProtNLM"/>
    </source>
</evidence>
<keyword evidence="3" id="KW-1185">Reference proteome</keyword>
<sequence>MTRSIKLLLASLIGLSSVSVGAPVAQAADLSHYSGDPGVCGEAWVLNKITSRFAYQVRHVPHLPNVQITDFRRINERRYLPAEEEWPIGRRYCNAKVALSDGRERTIWYLIEEGQGFAGIGDNVEFCVSGFDRWMVYNGACRVLR</sequence>
<dbReference type="Proteomes" id="UP000094412">
    <property type="component" value="Unassembled WGS sequence"/>
</dbReference>
<dbReference type="STRING" id="1566387.QV13_02700"/>
<proteinExistence type="predicted"/>
<dbReference type="EMBL" id="MDEO01000022">
    <property type="protein sequence ID" value="OCX24186.1"/>
    <property type="molecule type" value="Genomic_DNA"/>
</dbReference>
<organism evidence="2 3">
    <name type="scientific">Mesorhizobium hungaricum</name>
    <dbReference type="NCBI Taxonomy" id="1566387"/>
    <lineage>
        <taxon>Bacteria</taxon>
        <taxon>Pseudomonadati</taxon>
        <taxon>Pseudomonadota</taxon>
        <taxon>Alphaproteobacteria</taxon>
        <taxon>Hyphomicrobiales</taxon>
        <taxon>Phyllobacteriaceae</taxon>
        <taxon>Mesorhizobium</taxon>
    </lineage>
</organism>
<name>A0A1C2EB33_9HYPH</name>
<dbReference type="AlphaFoldDB" id="A0A1C2EB33"/>
<reference evidence="2 3" key="1">
    <citation type="submission" date="2016-08" db="EMBL/GenBank/DDBJ databases">
        <title>Whole genome sequence of Mesorhizobium sp. strain UASWS1009 isolated from industrial sewage.</title>
        <authorList>
            <person name="Crovadore J."/>
            <person name="Calmin G."/>
            <person name="Chablais R."/>
            <person name="Cochard B."/>
            <person name="Lefort F."/>
        </authorList>
    </citation>
    <scope>NUCLEOTIDE SEQUENCE [LARGE SCALE GENOMIC DNA]</scope>
    <source>
        <strain evidence="2 3">UASWS1009</strain>
    </source>
</reference>
<evidence type="ECO:0000256" key="1">
    <source>
        <dbReference type="SAM" id="SignalP"/>
    </source>
</evidence>